<keyword evidence="2" id="KW-1185">Reference proteome</keyword>
<protein>
    <submittedName>
        <fullName evidence="1">Uncharacterized protein</fullName>
    </submittedName>
</protein>
<sequence>ERPTRWSSGGCGRRYVPSVGDETGRLLAPVVGVLLWRSHWLLAPASHLLLGDDDGLSPGSFPGLENRYWKCGCRLMKQRSFGMDFDVFGGSVFRICSRLGPI</sequence>
<organism evidence="1 2">
    <name type="scientific">Brassica napus</name>
    <name type="common">Rape</name>
    <dbReference type="NCBI Taxonomy" id="3708"/>
    <lineage>
        <taxon>Eukaryota</taxon>
        <taxon>Viridiplantae</taxon>
        <taxon>Streptophyta</taxon>
        <taxon>Embryophyta</taxon>
        <taxon>Tracheophyta</taxon>
        <taxon>Spermatophyta</taxon>
        <taxon>Magnoliopsida</taxon>
        <taxon>eudicotyledons</taxon>
        <taxon>Gunneridae</taxon>
        <taxon>Pentapetalae</taxon>
        <taxon>rosids</taxon>
        <taxon>malvids</taxon>
        <taxon>Brassicales</taxon>
        <taxon>Brassicaceae</taxon>
        <taxon>Brassiceae</taxon>
        <taxon>Brassica</taxon>
    </lineage>
</organism>
<dbReference type="Proteomes" id="UP000824890">
    <property type="component" value="Unassembled WGS sequence"/>
</dbReference>
<comment type="caution">
    <text evidence="1">The sequence shown here is derived from an EMBL/GenBank/DDBJ whole genome shotgun (WGS) entry which is preliminary data.</text>
</comment>
<gene>
    <name evidence="1" type="ORF">HID58_086456</name>
</gene>
<proteinExistence type="predicted"/>
<evidence type="ECO:0000313" key="2">
    <source>
        <dbReference type="Proteomes" id="UP000824890"/>
    </source>
</evidence>
<feature type="non-terminal residue" evidence="1">
    <location>
        <position position="1"/>
    </location>
</feature>
<accession>A0ABQ7XTF2</accession>
<evidence type="ECO:0000313" key="1">
    <source>
        <dbReference type="EMBL" id="KAH0858195.1"/>
    </source>
</evidence>
<name>A0ABQ7XTF2_BRANA</name>
<reference evidence="1 2" key="1">
    <citation type="submission" date="2021-05" db="EMBL/GenBank/DDBJ databases">
        <title>Genome Assembly of Synthetic Allotetraploid Brassica napus Reveals Homoeologous Exchanges between Subgenomes.</title>
        <authorList>
            <person name="Davis J.T."/>
        </authorList>
    </citation>
    <scope>NUCLEOTIDE SEQUENCE [LARGE SCALE GENOMIC DNA]</scope>
    <source>
        <strain evidence="2">cv. Da-Ae</strain>
        <tissue evidence="1">Seedling</tissue>
    </source>
</reference>
<dbReference type="EMBL" id="JAGKQM010000019">
    <property type="protein sequence ID" value="KAH0858195.1"/>
    <property type="molecule type" value="Genomic_DNA"/>
</dbReference>